<organism evidence="1">
    <name type="scientific">uncultured delta proteobacterium</name>
    <dbReference type="NCBI Taxonomy" id="34034"/>
    <lineage>
        <taxon>Bacteria</taxon>
        <taxon>Deltaproteobacteria</taxon>
        <taxon>environmental samples</taxon>
    </lineage>
</organism>
<sequence>MLRQCRRFRSNVPGAKRGFSVSRFTQLKAFTALEARNFRLYFFGQCCALTGTWMQRLALTWLVLVLTGSGAKMGLVEFLNQCPVFCARRPFHRRVSRPVRPARRAHGHADRHDPALPGHRLYAVYRHRDVHRDTFPQLFAWHYNRRGHAREASQHNADDRPPEPVAERAFPAIGQF</sequence>
<accession>A0A212KEV0</accession>
<reference evidence="1" key="1">
    <citation type="submission" date="2016-04" db="EMBL/GenBank/DDBJ databases">
        <authorList>
            <person name="Evans L.H."/>
            <person name="Alamgir A."/>
            <person name="Owens N."/>
            <person name="Weber N.D."/>
            <person name="Virtaneva K."/>
            <person name="Barbian K."/>
            <person name="Babar A."/>
            <person name="Rosenke K."/>
        </authorList>
    </citation>
    <scope>NUCLEOTIDE SEQUENCE</scope>
    <source>
        <strain evidence="1">86</strain>
    </source>
</reference>
<name>A0A212KEV0_9DELT</name>
<proteinExistence type="predicted"/>
<dbReference type="EMBL" id="FLUQ01000006">
    <property type="protein sequence ID" value="SBW10055.1"/>
    <property type="molecule type" value="Genomic_DNA"/>
</dbReference>
<dbReference type="AlphaFoldDB" id="A0A212KEV0"/>
<protein>
    <submittedName>
        <fullName evidence="1">Uncharacterized protein</fullName>
    </submittedName>
</protein>
<gene>
    <name evidence="1" type="ORF">KL86DPRO_60013</name>
</gene>
<evidence type="ECO:0000313" key="1">
    <source>
        <dbReference type="EMBL" id="SBW10055.1"/>
    </source>
</evidence>